<accession>A0A2U2RJI5</accession>
<dbReference type="AlphaFoldDB" id="A0A2U2RJI5"/>
<feature type="domain" description="AB hydrolase-1" evidence="2">
    <location>
        <begin position="30"/>
        <end position="265"/>
    </location>
</feature>
<evidence type="ECO:0000313" key="4">
    <source>
        <dbReference type="Proteomes" id="UP000245590"/>
    </source>
</evidence>
<dbReference type="SUPFAM" id="SSF53474">
    <property type="entry name" value="alpha/beta-Hydrolases"/>
    <property type="match status" value="1"/>
</dbReference>
<dbReference type="InterPro" id="IPR050266">
    <property type="entry name" value="AB_hydrolase_sf"/>
</dbReference>
<keyword evidence="4" id="KW-1185">Reference proteome</keyword>
<evidence type="ECO:0000313" key="3">
    <source>
        <dbReference type="EMBL" id="PWH05944.1"/>
    </source>
</evidence>
<reference evidence="3 4" key="1">
    <citation type="submission" date="2018-05" db="EMBL/GenBank/DDBJ databases">
        <title>Brachybacterium sp. M1HQ-2T, whole genome shotgun sequence.</title>
        <authorList>
            <person name="Tuo L."/>
        </authorList>
    </citation>
    <scope>NUCLEOTIDE SEQUENCE [LARGE SCALE GENOMIC DNA]</scope>
    <source>
        <strain evidence="3 4">M1HQ-2</strain>
    </source>
</reference>
<dbReference type="Pfam" id="PF00561">
    <property type="entry name" value="Abhydrolase_1"/>
    <property type="match status" value="1"/>
</dbReference>
<dbReference type="InterPro" id="IPR000073">
    <property type="entry name" value="AB_hydrolase_1"/>
</dbReference>
<evidence type="ECO:0000259" key="2">
    <source>
        <dbReference type="Pfam" id="PF00561"/>
    </source>
</evidence>
<dbReference type="GO" id="GO:0016787">
    <property type="term" value="F:hydrolase activity"/>
    <property type="evidence" value="ECO:0007669"/>
    <property type="project" value="UniProtKB-KW"/>
</dbReference>
<dbReference type="InterPro" id="IPR029058">
    <property type="entry name" value="AB_hydrolase_fold"/>
</dbReference>
<sequence length="278" mass="30336">MHHLELADQTISYLDVPAAQPARAAAAPDPIVLLHGEAVDHRMWGPQLDSFPGRRILVPDARGHGESSDAEAPYRLADDVVALLDALRVPSAVLVGLSMGGGTAVDVALEHPERASALVVSGTGSSEPEFTDPWCLDVFRRWKEAETAGDLDVWISVFTEFTVGPSRTRADVDPGIIELVESMARDTVMHHLRVDDHGIPIPPIPCTPVIDTWKRLHRIDVPVLALCGALDGEDHRRMGRRLADSVGRGRYVEVPASAHYPNLEQPGVFDVEVARFLR</sequence>
<dbReference type="GO" id="GO:0016020">
    <property type="term" value="C:membrane"/>
    <property type="evidence" value="ECO:0007669"/>
    <property type="project" value="TreeGrafter"/>
</dbReference>
<protein>
    <submittedName>
        <fullName evidence="3">Alpha/beta hydrolase</fullName>
    </submittedName>
</protein>
<dbReference type="OrthoDB" id="3771266at2"/>
<gene>
    <name evidence="3" type="ORF">DEO23_08900</name>
</gene>
<comment type="caution">
    <text evidence="3">The sequence shown here is derived from an EMBL/GenBank/DDBJ whole genome shotgun (WGS) entry which is preliminary data.</text>
</comment>
<name>A0A2U2RJI5_9MICO</name>
<dbReference type="PRINTS" id="PR00111">
    <property type="entry name" value="ABHYDROLASE"/>
</dbReference>
<evidence type="ECO:0000256" key="1">
    <source>
        <dbReference type="ARBA" id="ARBA00022801"/>
    </source>
</evidence>
<dbReference type="PANTHER" id="PTHR43798">
    <property type="entry name" value="MONOACYLGLYCEROL LIPASE"/>
    <property type="match status" value="1"/>
</dbReference>
<dbReference type="EMBL" id="QFKX01000003">
    <property type="protein sequence ID" value="PWH05944.1"/>
    <property type="molecule type" value="Genomic_DNA"/>
</dbReference>
<proteinExistence type="predicted"/>
<dbReference type="PRINTS" id="PR00412">
    <property type="entry name" value="EPOXHYDRLASE"/>
</dbReference>
<dbReference type="PANTHER" id="PTHR43798:SF31">
    <property type="entry name" value="AB HYDROLASE SUPERFAMILY PROTEIN YCLE"/>
    <property type="match status" value="1"/>
</dbReference>
<keyword evidence="1 3" id="KW-0378">Hydrolase</keyword>
<dbReference type="Proteomes" id="UP000245590">
    <property type="component" value="Unassembled WGS sequence"/>
</dbReference>
<dbReference type="RefSeq" id="WP_109275691.1">
    <property type="nucleotide sequence ID" value="NZ_QFKX01000003.1"/>
</dbReference>
<dbReference type="Gene3D" id="3.40.50.1820">
    <property type="entry name" value="alpha/beta hydrolase"/>
    <property type="match status" value="1"/>
</dbReference>
<dbReference type="InterPro" id="IPR000639">
    <property type="entry name" value="Epox_hydrolase-like"/>
</dbReference>
<organism evidence="3 4">
    <name type="scientific">Brachybacterium endophyticum</name>
    <dbReference type="NCBI Taxonomy" id="2182385"/>
    <lineage>
        <taxon>Bacteria</taxon>
        <taxon>Bacillati</taxon>
        <taxon>Actinomycetota</taxon>
        <taxon>Actinomycetes</taxon>
        <taxon>Micrococcales</taxon>
        <taxon>Dermabacteraceae</taxon>
        <taxon>Brachybacterium</taxon>
    </lineage>
</organism>